<gene>
    <name evidence="1" type="ORF">CTI12_AA613480</name>
</gene>
<name>A0A2U1KDU4_ARTAN</name>
<dbReference type="SUPFAM" id="SSF51126">
    <property type="entry name" value="Pectin lyase-like"/>
    <property type="match status" value="1"/>
</dbReference>
<accession>A0A2U1KDU4</accession>
<organism evidence="1 2">
    <name type="scientific">Artemisia annua</name>
    <name type="common">Sweet wormwood</name>
    <dbReference type="NCBI Taxonomy" id="35608"/>
    <lineage>
        <taxon>Eukaryota</taxon>
        <taxon>Viridiplantae</taxon>
        <taxon>Streptophyta</taxon>
        <taxon>Embryophyta</taxon>
        <taxon>Tracheophyta</taxon>
        <taxon>Spermatophyta</taxon>
        <taxon>Magnoliopsida</taxon>
        <taxon>eudicotyledons</taxon>
        <taxon>Gunneridae</taxon>
        <taxon>Pentapetalae</taxon>
        <taxon>asterids</taxon>
        <taxon>campanulids</taxon>
        <taxon>Asterales</taxon>
        <taxon>Asteraceae</taxon>
        <taxon>Asteroideae</taxon>
        <taxon>Anthemideae</taxon>
        <taxon>Artemisiinae</taxon>
        <taxon>Artemisia</taxon>
    </lineage>
</organism>
<dbReference type="AlphaFoldDB" id="A0A2U1KDU4"/>
<sequence length="99" mass="10951">MMQTAVKSNRSVRLTADTNRQNIHYLAVCPIVQKWQNVQTAGNKPQGPGVSLENRVKWSSLSILKDDVQAQPYTVATFIDGEPWLQQIGAPFRLGVVGS</sequence>
<dbReference type="UniPathway" id="UPA00545">
    <property type="reaction ID" value="UER00823"/>
</dbReference>
<evidence type="ECO:0000313" key="1">
    <source>
        <dbReference type="EMBL" id="PWA34881.1"/>
    </source>
</evidence>
<reference evidence="1 2" key="1">
    <citation type="journal article" date="2018" name="Mol. Plant">
        <title>The genome of Artemisia annua provides insight into the evolution of Asteraceae family and artemisinin biosynthesis.</title>
        <authorList>
            <person name="Shen Q."/>
            <person name="Zhang L."/>
            <person name="Liao Z."/>
            <person name="Wang S."/>
            <person name="Yan T."/>
            <person name="Shi P."/>
            <person name="Liu M."/>
            <person name="Fu X."/>
            <person name="Pan Q."/>
            <person name="Wang Y."/>
            <person name="Lv Z."/>
            <person name="Lu X."/>
            <person name="Zhang F."/>
            <person name="Jiang W."/>
            <person name="Ma Y."/>
            <person name="Chen M."/>
            <person name="Hao X."/>
            <person name="Li L."/>
            <person name="Tang Y."/>
            <person name="Lv G."/>
            <person name="Zhou Y."/>
            <person name="Sun X."/>
            <person name="Brodelius P.E."/>
            <person name="Rose J.K.C."/>
            <person name="Tang K."/>
        </authorList>
    </citation>
    <scope>NUCLEOTIDE SEQUENCE [LARGE SCALE GENOMIC DNA]</scope>
    <source>
        <strain evidence="2">cv. Huhao1</strain>
        <tissue evidence="1">Leaf</tissue>
    </source>
</reference>
<proteinExistence type="predicted"/>
<dbReference type="Proteomes" id="UP000245207">
    <property type="component" value="Unassembled WGS sequence"/>
</dbReference>
<keyword evidence="2" id="KW-1185">Reference proteome</keyword>
<dbReference type="InterPro" id="IPR012334">
    <property type="entry name" value="Pectin_lyas_fold"/>
</dbReference>
<dbReference type="GO" id="GO:0045490">
    <property type="term" value="P:pectin catabolic process"/>
    <property type="evidence" value="ECO:0007669"/>
    <property type="project" value="UniProtKB-UniPathway"/>
</dbReference>
<protein>
    <submittedName>
        <fullName evidence="1">Pectinesterase, active site-containing protein</fullName>
    </submittedName>
</protein>
<dbReference type="EMBL" id="PKPP01021250">
    <property type="protein sequence ID" value="PWA34881.1"/>
    <property type="molecule type" value="Genomic_DNA"/>
</dbReference>
<evidence type="ECO:0000313" key="2">
    <source>
        <dbReference type="Proteomes" id="UP000245207"/>
    </source>
</evidence>
<comment type="caution">
    <text evidence="1">The sequence shown here is derived from an EMBL/GenBank/DDBJ whole genome shotgun (WGS) entry which is preliminary data.</text>
</comment>
<dbReference type="Gene3D" id="2.160.20.10">
    <property type="entry name" value="Single-stranded right-handed beta-helix, Pectin lyase-like"/>
    <property type="match status" value="1"/>
</dbReference>
<dbReference type="InterPro" id="IPR011050">
    <property type="entry name" value="Pectin_lyase_fold/virulence"/>
</dbReference>